<dbReference type="PANTHER" id="PTHR30193">
    <property type="entry name" value="ABC TRANSPORTER PERMEASE PROTEIN"/>
    <property type="match status" value="1"/>
</dbReference>
<evidence type="ECO:0000256" key="3">
    <source>
        <dbReference type="ARBA" id="ARBA00022475"/>
    </source>
</evidence>
<dbReference type="PROSITE" id="PS50928">
    <property type="entry name" value="ABC_TM1"/>
    <property type="match status" value="1"/>
</dbReference>
<evidence type="ECO:0000256" key="4">
    <source>
        <dbReference type="ARBA" id="ARBA00022692"/>
    </source>
</evidence>
<dbReference type="InterPro" id="IPR035906">
    <property type="entry name" value="MetI-like_sf"/>
</dbReference>
<feature type="transmembrane region" description="Helical" evidence="7">
    <location>
        <begin position="284"/>
        <end position="309"/>
    </location>
</feature>
<dbReference type="STRING" id="994479.GCA_000194155_03444"/>
<dbReference type="GO" id="GO:0005886">
    <property type="term" value="C:plasma membrane"/>
    <property type="evidence" value="ECO:0007669"/>
    <property type="project" value="UniProtKB-SubCell"/>
</dbReference>
<feature type="transmembrane region" description="Helical" evidence="7">
    <location>
        <begin position="33"/>
        <end position="52"/>
    </location>
</feature>
<feature type="transmembrane region" description="Helical" evidence="7">
    <location>
        <begin position="131"/>
        <end position="153"/>
    </location>
</feature>
<keyword evidence="10" id="KW-1185">Reference proteome</keyword>
<reference evidence="9" key="1">
    <citation type="submission" date="2017-12" db="EMBL/GenBank/DDBJ databases">
        <title>Sequencing the genomes of 1000 Actinobacteria strains.</title>
        <authorList>
            <person name="Klenk H.-P."/>
        </authorList>
    </citation>
    <scope>NUCLEOTIDE SEQUENCE [LARGE SCALE GENOMIC DNA]</scope>
    <source>
        <strain evidence="9">DSM 44228</strain>
    </source>
</reference>
<evidence type="ECO:0000256" key="7">
    <source>
        <dbReference type="RuleBase" id="RU363032"/>
    </source>
</evidence>
<evidence type="ECO:0000256" key="1">
    <source>
        <dbReference type="ARBA" id="ARBA00004651"/>
    </source>
</evidence>
<keyword evidence="4 7" id="KW-0812">Transmembrane</keyword>
<name>A0A2N3XZ75_SACSN</name>
<keyword evidence="5 7" id="KW-1133">Transmembrane helix</keyword>
<dbReference type="AlphaFoldDB" id="A0A2N3XZ75"/>
<gene>
    <name evidence="9" type="ORF">A8926_3771</name>
</gene>
<evidence type="ECO:0000259" key="8">
    <source>
        <dbReference type="PROSITE" id="PS50928"/>
    </source>
</evidence>
<dbReference type="SUPFAM" id="SSF161098">
    <property type="entry name" value="MetI-like"/>
    <property type="match status" value="1"/>
</dbReference>
<evidence type="ECO:0000313" key="10">
    <source>
        <dbReference type="Proteomes" id="UP000233786"/>
    </source>
</evidence>
<dbReference type="CDD" id="cd06261">
    <property type="entry name" value="TM_PBP2"/>
    <property type="match status" value="1"/>
</dbReference>
<evidence type="ECO:0000256" key="5">
    <source>
        <dbReference type="ARBA" id="ARBA00022989"/>
    </source>
</evidence>
<organism evidence="9 10">
    <name type="scientific">Saccharopolyspora spinosa</name>
    <dbReference type="NCBI Taxonomy" id="60894"/>
    <lineage>
        <taxon>Bacteria</taxon>
        <taxon>Bacillati</taxon>
        <taxon>Actinomycetota</taxon>
        <taxon>Actinomycetes</taxon>
        <taxon>Pseudonocardiales</taxon>
        <taxon>Pseudonocardiaceae</taxon>
        <taxon>Saccharopolyspora</taxon>
    </lineage>
</organism>
<evidence type="ECO:0000256" key="6">
    <source>
        <dbReference type="ARBA" id="ARBA00023136"/>
    </source>
</evidence>
<keyword evidence="2 7" id="KW-0813">Transport</keyword>
<dbReference type="Proteomes" id="UP000233786">
    <property type="component" value="Unassembled WGS sequence"/>
</dbReference>
<keyword evidence="3" id="KW-1003">Cell membrane</keyword>
<dbReference type="RefSeq" id="WP_010696481.1">
    <property type="nucleotide sequence ID" value="NZ_CP061007.1"/>
</dbReference>
<proteinExistence type="inferred from homology"/>
<comment type="similarity">
    <text evidence="7">Belongs to the binding-protein-dependent transport system permease family.</text>
</comment>
<keyword evidence="6 7" id="KW-0472">Membrane</keyword>
<protein>
    <submittedName>
        <fullName evidence="9">Carbohydrate ABC transporter membrane protein 1 (CUT1 family)</fullName>
    </submittedName>
</protein>
<comment type="caution">
    <text evidence="9">The sequence shown here is derived from an EMBL/GenBank/DDBJ whole genome shotgun (WGS) entry which is preliminary data.</text>
</comment>
<sequence>MTGTFVEVSSPSAAGAEAAPAPRRSAWSRVRRIAPPYLYLAPAVALLVLWTYQPLAQTAYLSAQSWNLVPTSPMREVGFANYVRLLTTPELGESVLRTFAVIAGMLPFTVLIPTVVGLLTRHVRGRAAAVYRGLVFAPMLVAPVAGAAVWQWLLDPTAGVVNRLLGTELNWINTTGTAQLVIIVITGWHLVGFAALVVSAGLTGINPDYAAAAQVDGASRGQVTRWVTLPLLSPTLAFLVLMTVLLSAQWTFPLIDTLTQGGPVGATTNVYYLLWEYGFRSHDAGLAAAAGIIFFLGFIVLAALLASLADRLSHHDD</sequence>
<evidence type="ECO:0000313" key="9">
    <source>
        <dbReference type="EMBL" id="PKW15987.1"/>
    </source>
</evidence>
<dbReference type="Gene3D" id="1.10.3720.10">
    <property type="entry name" value="MetI-like"/>
    <property type="match status" value="1"/>
</dbReference>
<accession>A0A2N3XZ75</accession>
<dbReference type="EMBL" id="PJNB01000001">
    <property type="protein sequence ID" value="PKW15987.1"/>
    <property type="molecule type" value="Genomic_DNA"/>
</dbReference>
<dbReference type="InterPro" id="IPR000515">
    <property type="entry name" value="MetI-like"/>
</dbReference>
<feature type="domain" description="ABC transmembrane type-1" evidence="8">
    <location>
        <begin position="95"/>
        <end position="305"/>
    </location>
</feature>
<dbReference type="PANTHER" id="PTHR30193:SF45">
    <property type="entry name" value="ABC TRANSPORTER PERMEASE PROTEIN"/>
    <property type="match status" value="1"/>
</dbReference>
<feature type="transmembrane region" description="Helical" evidence="7">
    <location>
        <begin position="99"/>
        <end position="119"/>
    </location>
</feature>
<comment type="subcellular location">
    <subcellularLocation>
        <location evidence="1 7">Cell membrane</location>
        <topology evidence="1 7">Multi-pass membrane protein</topology>
    </subcellularLocation>
</comment>
<dbReference type="GO" id="GO:0055085">
    <property type="term" value="P:transmembrane transport"/>
    <property type="evidence" value="ECO:0007669"/>
    <property type="project" value="InterPro"/>
</dbReference>
<evidence type="ECO:0000256" key="2">
    <source>
        <dbReference type="ARBA" id="ARBA00022448"/>
    </source>
</evidence>
<feature type="transmembrane region" description="Helical" evidence="7">
    <location>
        <begin position="226"/>
        <end position="248"/>
    </location>
</feature>
<dbReference type="InterPro" id="IPR051393">
    <property type="entry name" value="ABC_transporter_permease"/>
</dbReference>
<dbReference type="Pfam" id="PF00528">
    <property type="entry name" value="BPD_transp_1"/>
    <property type="match status" value="1"/>
</dbReference>
<feature type="transmembrane region" description="Helical" evidence="7">
    <location>
        <begin position="180"/>
        <end position="205"/>
    </location>
</feature>